<dbReference type="Proteomes" id="UP000691718">
    <property type="component" value="Unassembled WGS sequence"/>
</dbReference>
<evidence type="ECO:0000313" key="2">
    <source>
        <dbReference type="Proteomes" id="UP000691718"/>
    </source>
</evidence>
<reference evidence="1" key="1">
    <citation type="submission" date="2021-04" db="EMBL/GenBank/DDBJ databases">
        <authorList>
            <person name="Tunstrom K."/>
        </authorList>
    </citation>
    <scope>NUCLEOTIDE SEQUENCE</scope>
</reference>
<proteinExistence type="predicted"/>
<dbReference type="EMBL" id="CAJQZP010000220">
    <property type="protein sequence ID" value="CAG4948960.1"/>
    <property type="molecule type" value="Genomic_DNA"/>
</dbReference>
<protein>
    <submittedName>
        <fullName evidence="1">(apollo) hypothetical protein</fullName>
    </submittedName>
</protein>
<dbReference type="AlphaFoldDB" id="A0A8S3W9R8"/>
<organism evidence="1 2">
    <name type="scientific">Parnassius apollo</name>
    <name type="common">Apollo butterfly</name>
    <name type="synonym">Papilio apollo</name>
    <dbReference type="NCBI Taxonomy" id="110799"/>
    <lineage>
        <taxon>Eukaryota</taxon>
        <taxon>Metazoa</taxon>
        <taxon>Ecdysozoa</taxon>
        <taxon>Arthropoda</taxon>
        <taxon>Hexapoda</taxon>
        <taxon>Insecta</taxon>
        <taxon>Pterygota</taxon>
        <taxon>Neoptera</taxon>
        <taxon>Endopterygota</taxon>
        <taxon>Lepidoptera</taxon>
        <taxon>Glossata</taxon>
        <taxon>Ditrysia</taxon>
        <taxon>Papilionoidea</taxon>
        <taxon>Papilionidae</taxon>
        <taxon>Parnassiinae</taxon>
        <taxon>Parnassini</taxon>
        <taxon>Parnassius</taxon>
        <taxon>Parnassius</taxon>
    </lineage>
</organism>
<sequence length="221" mass="25934">MLRISNDVSEPYKNIFDRYVCRPRHLERLSLGEFVIWSDLVASQWNDINGDELNIDAYEMEQDNTDNRQPWCRKWQNVKVTCRTNKSIAHDNYENGVIATAPTSVEARLIGDSTLHATFALRIEKGRTEVLRSMAGERLQREHQKWWHVKWVVIDEMSMVPYLTLRNVHLRLQQYKERELPQAVFLEFDDSSITSIRPGIGVLIEPCTTDFDTLRGKRKIE</sequence>
<comment type="caution">
    <text evidence="1">The sequence shown here is derived from an EMBL/GenBank/DDBJ whole genome shotgun (WGS) entry which is preliminary data.</text>
</comment>
<evidence type="ECO:0000313" key="1">
    <source>
        <dbReference type="EMBL" id="CAG4948960.1"/>
    </source>
</evidence>
<gene>
    <name evidence="1" type="ORF">PAPOLLO_LOCUS3894</name>
</gene>
<keyword evidence="2" id="KW-1185">Reference proteome</keyword>
<name>A0A8S3W9R8_PARAO</name>
<dbReference type="OrthoDB" id="6930570at2759"/>
<accession>A0A8S3W9R8</accession>